<accession>A0AAV3Q5D8</accession>
<reference evidence="1 2" key="1">
    <citation type="submission" date="2024-01" db="EMBL/GenBank/DDBJ databases">
        <title>The complete chloroplast genome sequence of Lithospermum erythrorhizon: insights into the phylogenetic relationship among Boraginaceae species and the maternal lineages of purple gromwells.</title>
        <authorList>
            <person name="Okada T."/>
            <person name="Watanabe K."/>
        </authorList>
    </citation>
    <scope>NUCLEOTIDE SEQUENCE [LARGE SCALE GENOMIC DNA]</scope>
</reference>
<dbReference type="AlphaFoldDB" id="A0AAV3Q5D8"/>
<sequence>MLTEFFRLNATQIEARQLNLLYKEFPKHYVWDGQMKTWTKRKKGVVIGRLCIVNPMENERKQLIKEDFCRMMMT</sequence>
<dbReference type="Proteomes" id="UP001454036">
    <property type="component" value="Unassembled WGS sequence"/>
</dbReference>
<dbReference type="EMBL" id="BAABME010019518">
    <property type="protein sequence ID" value="GAA0157452.1"/>
    <property type="molecule type" value="Genomic_DNA"/>
</dbReference>
<evidence type="ECO:0000313" key="2">
    <source>
        <dbReference type="Proteomes" id="UP001454036"/>
    </source>
</evidence>
<comment type="caution">
    <text evidence="1">The sequence shown here is derived from an EMBL/GenBank/DDBJ whole genome shotgun (WGS) entry which is preliminary data.</text>
</comment>
<gene>
    <name evidence="1" type="ORF">LIER_38464</name>
</gene>
<keyword evidence="2" id="KW-1185">Reference proteome</keyword>
<name>A0AAV3Q5D8_LITER</name>
<proteinExistence type="predicted"/>
<organism evidence="1 2">
    <name type="scientific">Lithospermum erythrorhizon</name>
    <name type="common">Purple gromwell</name>
    <name type="synonym">Lithospermum officinale var. erythrorhizon</name>
    <dbReference type="NCBI Taxonomy" id="34254"/>
    <lineage>
        <taxon>Eukaryota</taxon>
        <taxon>Viridiplantae</taxon>
        <taxon>Streptophyta</taxon>
        <taxon>Embryophyta</taxon>
        <taxon>Tracheophyta</taxon>
        <taxon>Spermatophyta</taxon>
        <taxon>Magnoliopsida</taxon>
        <taxon>eudicotyledons</taxon>
        <taxon>Gunneridae</taxon>
        <taxon>Pentapetalae</taxon>
        <taxon>asterids</taxon>
        <taxon>lamiids</taxon>
        <taxon>Boraginales</taxon>
        <taxon>Boraginaceae</taxon>
        <taxon>Boraginoideae</taxon>
        <taxon>Lithospermeae</taxon>
        <taxon>Lithospermum</taxon>
    </lineage>
</organism>
<evidence type="ECO:0000313" key="1">
    <source>
        <dbReference type="EMBL" id="GAA0157452.1"/>
    </source>
</evidence>
<protein>
    <submittedName>
        <fullName evidence="1">Uncharacterized protein</fullName>
    </submittedName>
</protein>